<keyword evidence="3" id="KW-0378">Hydrolase</keyword>
<comment type="catalytic activity">
    <reaction evidence="1">
        <text>3-hydroxy-2-methylpropanoyl-CoA + H2O = 3-hydroxy-2-methylpropanoate + CoA + H(+)</text>
        <dbReference type="Rhea" id="RHEA:20888"/>
        <dbReference type="ChEBI" id="CHEBI:11805"/>
        <dbReference type="ChEBI" id="CHEBI:15377"/>
        <dbReference type="ChEBI" id="CHEBI:15378"/>
        <dbReference type="ChEBI" id="CHEBI:57287"/>
        <dbReference type="ChEBI" id="CHEBI:57340"/>
        <dbReference type="EC" id="3.1.2.4"/>
    </reaction>
</comment>
<dbReference type="PANTHER" id="PTHR43176">
    <property type="entry name" value="3-HYDROXYISOBUTYRYL-COA HYDROLASE-RELATED"/>
    <property type="match status" value="1"/>
</dbReference>
<dbReference type="KEGG" id="lit:FPZ52_16195"/>
<keyword evidence="5" id="KW-0614">Plasmid</keyword>
<keyword evidence="6" id="KW-1185">Reference proteome</keyword>
<evidence type="ECO:0000313" key="6">
    <source>
        <dbReference type="Proteomes" id="UP000318483"/>
    </source>
</evidence>
<dbReference type="Pfam" id="PF16113">
    <property type="entry name" value="ECH_2"/>
    <property type="match status" value="1"/>
</dbReference>
<geneLocation type="plasmid" evidence="5 6">
    <name>unnamed3</name>
</geneLocation>
<evidence type="ECO:0000256" key="2">
    <source>
        <dbReference type="ARBA" id="ARBA00011915"/>
    </source>
</evidence>
<dbReference type="Proteomes" id="UP000318483">
    <property type="component" value="Plasmid unnamed3"/>
</dbReference>
<dbReference type="OrthoDB" id="9790967at2"/>
<dbReference type="EMBL" id="CP042264">
    <property type="protein sequence ID" value="QDY71227.1"/>
    <property type="molecule type" value="Genomic_DNA"/>
</dbReference>
<accession>A0A5B8JA96</accession>
<dbReference type="NCBIfam" id="NF004127">
    <property type="entry name" value="PRK05617.1"/>
    <property type="match status" value="1"/>
</dbReference>
<dbReference type="InterPro" id="IPR029045">
    <property type="entry name" value="ClpP/crotonase-like_dom_sf"/>
</dbReference>
<dbReference type="Gene3D" id="3.90.226.10">
    <property type="entry name" value="2-enoyl-CoA Hydratase, Chain A, domain 1"/>
    <property type="match status" value="1"/>
</dbReference>
<dbReference type="AlphaFoldDB" id="A0A5B8JA96"/>
<gene>
    <name evidence="5" type="ORF">FPZ52_16195</name>
</gene>
<dbReference type="CDD" id="cd06558">
    <property type="entry name" value="crotonase-like"/>
    <property type="match status" value="1"/>
</dbReference>
<evidence type="ECO:0000256" key="3">
    <source>
        <dbReference type="ARBA" id="ARBA00022801"/>
    </source>
</evidence>
<organism evidence="5 6">
    <name type="scientific">Qingshengfaniella alkalisoli</name>
    <dbReference type="NCBI Taxonomy" id="2599296"/>
    <lineage>
        <taxon>Bacteria</taxon>
        <taxon>Pseudomonadati</taxon>
        <taxon>Pseudomonadota</taxon>
        <taxon>Alphaproteobacteria</taxon>
        <taxon>Rhodobacterales</taxon>
        <taxon>Paracoccaceae</taxon>
        <taxon>Qingshengfaniella</taxon>
    </lineage>
</organism>
<dbReference type="SUPFAM" id="SSF52096">
    <property type="entry name" value="ClpP/crotonase"/>
    <property type="match status" value="1"/>
</dbReference>
<name>A0A5B8JA96_9RHOB</name>
<dbReference type="GO" id="GO:0003860">
    <property type="term" value="F:3-hydroxyisobutyryl-CoA hydrolase activity"/>
    <property type="evidence" value="ECO:0007669"/>
    <property type="project" value="UniProtKB-EC"/>
</dbReference>
<proteinExistence type="predicted"/>
<dbReference type="GO" id="GO:0006574">
    <property type="term" value="P:L-valine catabolic process"/>
    <property type="evidence" value="ECO:0007669"/>
    <property type="project" value="TreeGrafter"/>
</dbReference>
<evidence type="ECO:0000256" key="1">
    <source>
        <dbReference type="ARBA" id="ARBA00001709"/>
    </source>
</evidence>
<dbReference type="EC" id="3.1.2.4" evidence="2"/>
<reference evidence="5 6" key="1">
    <citation type="submission" date="2019-07" db="EMBL/GenBank/DDBJ databases">
        <title>Litoreibacter alkalisoli sp. nov., isolated from saline-alkaline soil.</title>
        <authorList>
            <person name="Wang S."/>
            <person name="Xu L."/>
            <person name="Xing Y.-T."/>
            <person name="Sun J.-Q."/>
        </authorList>
    </citation>
    <scope>NUCLEOTIDE SEQUENCE [LARGE SCALE GENOMIC DNA]</scope>
    <source>
        <strain evidence="5 6">LN3S51</strain>
        <plasmid evidence="5 6">unnamed3</plasmid>
    </source>
</reference>
<feature type="domain" description="Enoyl-CoA hydratase/isomerase" evidence="4">
    <location>
        <begin position="17"/>
        <end position="337"/>
    </location>
</feature>
<protein>
    <recommendedName>
        <fullName evidence="2">3-hydroxyisobutyryl-CoA hydrolase</fullName>
        <ecNumber evidence="2">3.1.2.4</ecNumber>
    </recommendedName>
</protein>
<dbReference type="PANTHER" id="PTHR43176:SF3">
    <property type="entry name" value="3-HYDROXYISOBUTYRYL-COA HYDROLASE, MITOCHONDRIAL"/>
    <property type="match status" value="1"/>
</dbReference>
<dbReference type="RefSeq" id="WP_146366643.1">
    <property type="nucleotide sequence ID" value="NZ_CP042264.1"/>
</dbReference>
<dbReference type="GO" id="GO:0016853">
    <property type="term" value="F:isomerase activity"/>
    <property type="evidence" value="ECO:0007669"/>
    <property type="project" value="UniProtKB-KW"/>
</dbReference>
<dbReference type="InterPro" id="IPR045004">
    <property type="entry name" value="ECH_dom"/>
</dbReference>
<keyword evidence="5" id="KW-0413">Isomerase</keyword>
<sequence length="352" mass="37894">MTSSTPTVRIETTGNAGRITLTRPKALNALDRGMCLAVTRALDSWAENDTISLVILAAEGDKAFCAGGDLAKIYHAYLAGDIDAATQFWRDEYRMNARLANFPKPIVSLMQGYVMGGGVGLGCHVSHRIACESTQMAMPEGAIGLIPDVGATRLLANAPGRVGLYMALSGARLDSADAIHAGFADWHVPRDRWPELINALADTGDTTAIGAFSSGPEKSAIATQQAEIDRMFSGYDPRSIIAELNDEGSELALQCSEKLQAASPLSLFCSAALIKDFPAGGTVEDALHAEFRFTSRACEYADLIEGIRAVLIDKDRTPMWQHQRLEDVTEDDIEQMLASLGARELSFRGRTP</sequence>
<evidence type="ECO:0000259" key="4">
    <source>
        <dbReference type="Pfam" id="PF16113"/>
    </source>
</evidence>
<dbReference type="InterPro" id="IPR032259">
    <property type="entry name" value="HIBYL-CoA-H"/>
</dbReference>
<evidence type="ECO:0000313" key="5">
    <source>
        <dbReference type="EMBL" id="QDY71227.1"/>
    </source>
</evidence>
<dbReference type="GO" id="GO:0005829">
    <property type="term" value="C:cytosol"/>
    <property type="evidence" value="ECO:0007669"/>
    <property type="project" value="TreeGrafter"/>
</dbReference>